<dbReference type="GO" id="GO:0003677">
    <property type="term" value="F:DNA binding"/>
    <property type="evidence" value="ECO:0007669"/>
    <property type="project" value="InterPro"/>
</dbReference>
<dbReference type="SUPFAM" id="SSF52540">
    <property type="entry name" value="P-loop containing nucleoside triphosphate hydrolases"/>
    <property type="match status" value="1"/>
</dbReference>
<dbReference type="Proteomes" id="UP000535509">
    <property type="component" value="Unassembled WGS sequence"/>
</dbReference>
<dbReference type="Gene3D" id="3.40.50.300">
    <property type="entry name" value="P-loop containing nucleotide triphosphate hydrolases"/>
    <property type="match status" value="1"/>
</dbReference>
<keyword evidence="3" id="KW-0235">DNA replication</keyword>
<gene>
    <name evidence="5" type="ORF">CX802_05905</name>
</gene>
<dbReference type="EMBL" id="AABTCC010000016">
    <property type="protein sequence ID" value="EAI8859360.1"/>
    <property type="molecule type" value="Genomic_DNA"/>
</dbReference>
<keyword evidence="6" id="KW-1185">Reference proteome</keyword>
<sequence length="337" mass="39083">MYKKEFQNLLNSNRLPNYFLLFGNEEYQVEIFAKELISKFKSENLLSLYFDEYDFISAKSHLMESSLFCDSSTLHIKTDKKIPAKELKYLIDLCKKNTNNAFIYELHEGDMKTIFDTKKAFGENFVRFFSPNTPAEGVSLLMYHAEKLGLNIQTSALYQIYSLQNESLYLASSELNKLANLTKTINDDSVKKLVFSLNGISFELFFNKLISLQNIKDDYFSYTNDSNFNEIALINSLYSSFFRLFKIQTYVKINGKFDIEKAIGYTPPPTILNQIKSQALSIKTELYMDIFMKLNSIEYDIKTKKDIDKECFLLSSILSIQNLIAKKQQILSKTLVL</sequence>
<keyword evidence="1" id="KW-0808">Transferase</keyword>
<comment type="caution">
    <text evidence="5">The sequence shown here is derived from an EMBL/GenBank/DDBJ whole genome shotgun (WGS) entry which is preliminary data.</text>
</comment>
<dbReference type="InterPro" id="IPR005790">
    <property type="entry name" value="DNA_polIII_delta"/>
</dbReference>
<name>A0A5L8JX34_CAMFE</name>
<dbReference type="AlphaFoldDB" id="A0A5L8JX34"/>
<accession>A0A5L8JX34</accession>
<evidence type="ECO:0000256" key="1">
    <source>
        <dbReference type="ARBA" id="ARBA00022679"/>
    </source>
</evidence>
<keyword evidence="2" id="KW-0548">Nucleotidyltransferase</keyword>
<evidence type="ECO:0000256" key="3">
    <source>
        <dbReference type="ARBA" id="ARBA00022705"/>
    </source>
</evidence>
<evidence type="ECO:0000256" key="2">
    <source>
        <dbReference type="ARBA" id="ARBA00022695"/>
    </source>
</evidence>
<evidence type="ECO:0000313" key="5">
    <source>
        <dbReference type="EMBL" id="EAI8859360.1"/>
    </source>
</evidence>
<dbReference type="GO" id="GO:0003887">
    <property type="term" value="F:DNA-directed DNA polymerase activity"/>
    <property type="evidence" value="ECO:0007669"/>
    <property type="project" value="UniProtKB-KW"/>
</dbReference>
<dbReference type="GeneID" id="61064955"/>
<evidence type="ECO:0000256" key="4">
    <source>
        <dbReference type="ARBA" id="ARBA00022932"/>
    </source>
</evidence>
<organism evidence="5 6">
    <name type="scientific">Campylobacter fetus</name>
    <dbReference type="NCBI Taxonomy" id="196"/>
    <lineage>
        <taxon>Bacteria</taxon>
        <taxon>Pseudomonadati</taxon>
        <taxon>Campylobacterota</taxon>
        <taxon>Epsilonproteobacteria</taxon>
        <taxon>Campylobacterales</taxon>
        <taxon>Campylobacteraceae</taxon>
        <taxon>Campylobacter</taxon>
    </lineage>
</organism>
<proteinExistence type="predicted"/>
<dbReference type="OMA" id="DFFIHYY"/>
<dbReference type="NCBIfam" id="NF006301">
    <property type="entry name" value="PRK08487.1-4"/>
    <property type="match status" value="1"/>
</dbReference>
<protein>
    <submittedName>
        <fullName evidence="5">Uncharacterized protein</fullName>
    </submittedName>
</protein>
<dbReference type="InterPro" id="IPR027417">
    <property type="entry name" value="P-loop_NTPase"/>
</dbReference>
<dbReference type="GO" id="GO:0006261">
    <property type="term" value="P:DNA-templated DNA replication"/>
    <property type="evidence" value="ECO:0007669"/>
    <property type="project" value="TreeGrafter"/>
</dbReference>
<keyword evidence="4" id="KW-0239">DNA-directed DNA polymerase</keyword>
<dbReference type="RefSeq" id="WP_011732093.1">
    <property type="nucleotide sequence ID" value="NZ_AACCWR020000029.1"/>
</dbReference>
<dbReference type="GO" id="GO:0009360">
    <property type="term" value="C:DNA polymerase III complex"/>
    <property type="evidence" value="ECO:0007669"/>
    <property type="project" value="TreeGrafter"/>
</dbReference>
<dbReference type="PANTHER" id="PTHR34388">
    <property type="entry name" value="DNA POLYMERASE III SUBUNIT DELTA"/>
    <property type="match status" value="1"/>
</dbReference>
<evidence type="ECO:0000313" key="6">
    <source>
        <dbReference type="Proteomes" id="UP000535509"/>
    </source>
</evidence>
<reference evidence="5 6" key="1">
    <citation type="submission" date="2018-06" db="EMBL/GenBank/DDBJ databases">
        <authorList>
            <consortium name="PulseNet: The National Subtyping Network for Foodborne Disease Surveillance"/>
            <person name="Tarr C.L."/>
            <person name="Trees E."/>
            <person name="Katz L.S."/>
            <person name="Carleton-Romer H.A."/>
            <person name="Stroika S."/>
            <person name="Kucerova Z."/>
            <person name="Roache K.F."/>
            <person name="Sabol A.L."/>
            <person name="Besser J."/>
            <person name="Gerner-Smidt P."/>
        </authorList>
    </citation>
    <scope>NUCLEOTIDE SEQUENCE [LARGE SCALE GENOMIC DNA]</scope>
    <source>
        <strain evidence="5 6">PNUSAC001503</strain>
    </source>
</reference>
<dbReference type="PANTHER" id="PTHR34388:SF1">
    <property type="entry name" value="DNA POLYMERASE III SUBUNIT DELTA"/>
    <property type="match status" value="1"/>
</dbReference>